<dbReference type="Gene3D" id="3.30.40.10">
    <property type="entry name" value="Zinc/RING finger domain, C3HC4 (zinc finger)"/>
    <property type="match status" value="1"/>
</dbReference>
<feature type="region of interest" description="Disordered" evidence="2">
    <location>
        <begin position="65"/>
        <end position="93"/>
    </location>
</feature>
<protein>
    <recommendedName>
        <fullName evidence="3">RING-type domain-containing protein</fullName>
    </recommendedName>
</protein>
<dbReference type="GO" id="GO:0008270">
    <property type="term" value="F:zinc ion binding"/>
    <property type="evidence" value="ECO:0007669"/>
    <property type="project" value="UniProtKB-KW"/>
</dbReference>
<evidence type="ECO:0000259" key="3">
    <source>
        <dbReference type="PROSITE" id="PS50089"/>
    </source>
</evidence>
<feature type="region of interest" description="Disordered" evidence="2">
    <location>
        <begin position="124"/>
        <end position="154"/>
    </location>
</feature>
<dbReference type="InterPro" id="IPR013083">
    <property type="entry name" value="Znf_RING/FYVE/PHD"/>
</dbReference>
<reference evidence="4" key="1">
    <citation type="submission" date="2021-02" db="EMBL/GenBank/DDBJ databases">
        <title>First Annotated Genome of the Yellow-green Alga Tribonema minus.</title>
        <authorList>
            <person name="Mahan K.M."/>
        </authorList>
    </citation>
    <scope>NUCLEOTIDE SEQUENCE</scope>
    <source>
        <strain evidence="4">UTEX B ZZ1240</strain>
    </source>
</reference>
<evidence type="ECO:0000256" key="2">
    <source>
        <dbReference type="SAM" id="MobiDB-lite"/>
    </source>
</evidence>
<dbReference type="EMBL" id="JAFCMP010000334">
    <property type="protein sequence ID" value="KAG5181430.1"/>
    <property type="molecule type" value="Genomic_DNA"/>
</dbReference>
<comment type="caution">
    <text evidence="4">The sequence shown here is derived from an EMBL/GenBank/DDBJ whole genome shotgun (WGS) entry which is preliminary data.</text>
</comment>
<keyword evidence="1" id="KW-0862">Zinc</keyword>
<evidence type="ECO:0000313" key="4">
    <source>
        <dbReference type="EMBL" id="KAG5181430.1"/>
    </source>
</evidence>
<dbReference type="InterPro" id="IPR001841">
    <property type="entry name" value="Znf_RING"/>
</dbReference>
<dbReference type="AlphaFoldDB" id="A0A835YXU1"/>
<keyword evidence="1" id="KW-0863">Zinc-finger</keyword>
<gene>
    <name evidence="4" type="ORF">JKP88DRAFT_261217</name>
</gene>
<dbReference type="Proteomes" id="UP000664859">
    <property type="component" value="Unassembled WGS sequence"/>
</dbReference>
<evidence type="ECO:0000256" key="1">
    <source>
        <dbReference type="PROSITE-ProRule" id="PRU00175"/>
    </source>
</evidence>
<sequence>MLIERRCFSSHCTNQPLRESLTTPMPPTEMMLSTELSADVCINHRAPPLPRHLCSTCPPHVTHAALKQAPPPSCEPPHASNRSPHAADPHLHCPLVPSHSMNSDDDMDGGAAAVGAAAARYAARPFTQQQQQRHYSPPPPPLRALRSASSMDDDEAFARQLGEEVMDEGMGAVPPRAAAGPVLSSEERAAAAAAAAAATDAARAAEAAAAAADAAAALGYAATGDDDDAAMQRALEDSVMSAIATHGALPAAPDCLACNAQPVAVPLSCGHRACQECADTIPICPVCYKTVERD</sequence>
<organism evidence="4 5">
    <name type="scientific">Tribonema minus</name>
    <dbReference type="NCBI Taxonomy" id="303371"/>
    <lineage>
        <taxon>Eukaryota</taxon>
        <taxon>Sar</taxon>
        <taxon>Stramenopiles</taxon>
        <taxon>Ochrophyta</taxon>
        <taxon>PX clade</taxon>
        <taxon>Xanthophyceae</taxon>
        <taxon>Tribonematales</taxon>
        <taxon>Tribonemataceae</taxon>
        <taxon>Tribonema</taxon>
    </lineage>
</organism>
<keyword evidence="1" id="KW-0479">Metal-binding</keyword>
<evidence type="ECO:0000313" key="5">
    <source>
        <dbReference type="Proteomes" id="UP000664859"/>
    </source>
</evidence>
<dbReference type="PROSITE" id="PS50089">
    <property type="entry name" value="ZF_RING_2"/>
    <property type="match status" value="1"/>
</dbReference>
<proteinExistence type="predicted"/>
<keyword evidence="5" id="KW-1185">Reference proteome</keyword>
<name>A0A835YXU1_9STRA</name>
<feature type="domain" description="RING-type" evidence="3">
    <location>
        <begin position="255"/>
        <end position="287"/>
    </location>
</feature>
<accession>A0A835YXU1</accession>